<dbReference type="EMBL" id="VOKX01000132">
    <property type="protein sequence ID" value="KAB7833520.1"/>
    <property type="molecule type" value="Genomic_DNA"/>
</dbReference>
<feature type="region of interest" description="Disordered" evidence="1">
    <location>
        <begin position="136"/>
        <end position="155"/>
    </location>
</feature>
<proteinExistence type="predicted"/>
<dbReference type="AlphaFoldDB" id="A0A5N5VZC6"/>
<feature type="region of interest" description="Disordered" evidence="1">
    <location>
        <begin position="1"/>
        <end position="30"/>
    </location>
</feature>
<evidence type="ECO:0000313" key="3">
    <source>
        <dbReference type="Proteomes" id="UP000327000"/>
    </source>
</evidence>
<name>A0A5N5VZC6_STRMB</name>
<feature type="compositionally biased region" description="Basic and acidic residues" evidence="1">
    <location>
        <begin position="9"/>
        <end position="23"/>
    </location>
</feature>
<comment type="caution">
    <text evidence="2">The sequence shown here is derived from an EMBL/GenBank/DDBJ whole genome shotgun (WGS) entry which is preliminary data.</text>
</comment>
<evidence type="ECO:0000256" key="1">
    <source>
        <dbReference type="SAM" id="MobiDB-lite"/>
    </source>
</evidence>
<accession>A0A5N5VZC6</accession>
<reference evidence="2 3" key="1">
    <citation type="journal article" date="2019" name="Microb. Cell Fact.">
        <title>Exploring novel herbicidin analogues by transcriptional regulator overexpression and MS/MS molecular networking.</title>
        <authorList>
            <person name="Shi Y."/>
            <person name="Gu R."/>
            <person name="Li Y."/>
            <person name="Wang X."/>
            <person name="Ren W."/>
            <person name="Li X."/>
            <person name="Wang L."/>
            <person name="Xie Y."/>
            <person name="Hong B."/>
        </authorList>
    </citation>
    <scope>NUCLEOTIDE SEQUENCE [LARGE SCALE GENOMIC DNA]</scope>
    <source>
        <strain evidence="2 3">US-43</strain>
    </source>
</reference>
<protein>
    <submittedName>
        <fullName evidence="2">Uncharacterized protein</fullName>
    </submittedName>
</protein>
<dbReference type="OrthoDB" id="4102529at2"/>
<sequence>MRTTPPRGGPDDTPRAERERDAAWSHLSSADEEDYGFEPVYWPGGKVADVAERLDEVIERAYVSDLKSLSPTDLLAALLVLRTLRDDFTVAEGNLIEAARKKGATWARLAPALEVSSRQAAERRYLRLRGDAFASHPGRTQRERVENERDSRAEHRARRQWVEDHAVEVRALAVRLAAVEDLQERADRSERTFEDGLNRRVFPRPPYTPARWPAALTRAIERDDVHAMFAETRNATLPAVVSLDGHQELVDAITELHRGAAGAGTEVLKARWDRRYGPDPDEDE</sequence>
<dbReference type="RefSeq" id="WP_152266074.1">
    <property type="nucleotide sequence ID" value="NZ_VOKX01000132.1"/>
</dbReference>
<keyword evidence="3" id="KW-1185">Reference proteome</keyword>
<feature type="compositionally biased region" description="Basic and acidic residues" evidence="1">
    <location>
        <begin position="140"/>
        <end position="155"/>
    </location>
</feature>
<gene>
    <name evidence="2" type="ORF">FRZ00_33260</name>
</gene>
<dbReference type="Proteomes" id="UP000327000">
    <property type="component" value="Unassembled WGS sequence"/>
</dbReference>
<evidence type="ECO:0000313" key="2">
    <source>
        <dbReference type="EMBL" id="KAB7833520.1"/>
    </source>
</evidence>
<organism evidence="2 3">
    <name type="scientific">Streptomyces mobaraensis</name>
    <name type="common">Streptoverticillium mobaraense</name>
    <dbReference type="NCBI Taxonomy" id="35621"/>
    <lineage>
        <taxon>Bacteria</taxon>
        <taxon>Bacillati</taxon>
        <taxon>Actinomycetota</taxon>
        <taxon>Actinomycetes</taxon>
        <taxon>Kitasatosporales</taxon>
        <taxon>Streptomycetaceae</taxon>
        <taxon>Streptomyces</taxon>
    </lineage>
</organism>